<keyword evidence="7 15" id="KW-0479">Metal-binding</keyword>
<dbReference type="PRINTS" id="PR00385">
    <property type="entry name" value="P450"/>
</dbReference>
<keyword evidence="9" id="KW-0492">Microsome</keyword>
<gene>
    <name evidence="18" type="primary">LOC115183902</name>
</gene>
<keyword evidence="10 16" id="KW-0560">Oxidoreductase</keyword>
<dbReference type="AlphaFoldDB" id="A0A674AEK3"/>
<evidence type="ECO:0000256" key="10">
    <source>
        <dbReference type="ARBA" id="ARBA00023002"/>
    </source>
</evidence>
<evidence type="ECO:0000256" key="4">
    <source>
        <dbReference type="ARBA" id="ARBA00010617"/>
    </source>
</evidence>
<dbReference type="PROSITE" id="PS00086">
    <property type="entry name" value="CYTOCHROME_P450"/>
    <property type="match status" value="1"/>
</dbReference>
<comment type="cofactor">
    <cofactor evidence="1 15">
        <name>heme</name>
        <dbReference type="ChEBI" id="CHEBI:30413"/>
    </cofactor>
</comment>
<dbReference type="FunFam" id="1.10.630.10:FF:000010">
    <property type="entry name" value="cytochrome P450 2W1 isoform X2"/>
    <property type="match status" value="1"/>
</dbReference>
<proteinExistence type="inferred from homology"/>
<evidence type="ECO:0000256" key="7">
    <source>
        <dbReference type="ARBA" id="ARBA00022723"/>
    </source>
</evidence>
<evidence type="ECO:0000256" key="14">
    <source>
        <dbReference type="ARBA" id="ARBA00047827"/>
    </source>
</evidence>
<dbReference type="PRINTS" id="PR01686">
    <property type="entry name" value="EP450ICYP2D"/>
</dbReference>
<dbReference type="GeneTree" id="ENSGT00940000162510"/>
<feature type="binding site" description="axial binding residue" evidence="15">
    <location>
        <position position="455"/>
    </location>
    <ligand>
        <name>heme</name>
        <dbReference type="ChEBI" id="CHEBI:30413"/>
    </ligand>
    <ligandPart>
        <name>Fe</name>
        <dbReference type="ChEBI" id="CHEBI:18248"/>
    </ligandPart>
</feature>
<evidence type="ECO:0000256" key="8">
    <source>
        <dbReference type="ARBA" id="ARBA00022824"/>
    </source>
</evidence>
<evidence type="ECO:0000256" key="13">
    <source>
        <dbReference type="ARBA" id="ARBA00023136"/>
    </source>
</evidence>
<evidence type="ECO:0000256" key="15">
    <source>
        <dbReference type="PIRSR" id="PIRSR602401-1"/>
    </source>
</evidence>
<dbReference type="EC" id="1.14.14.1" evidence="5"/>
<keyword evidence="17" id="KW-0812">Transmembrane</keyword>
<dbReference type="OMA" id="LIGWEWD"/>
<dbReference type="InterPro" id="IPR050182">
    <property type="entry name" value="Cytochrome_P450_fam2"/>
</dbReference>
<keyword evidence="19" id="KW-1185">Reference proteome</keyword>
<dbReference type="InterPro" id="IPR017972">
    <property type="entry name" value="Cyt_P450_CS"/>
</dbReference>
<dbReference type="PANTHER" id="PTHR24300:SF302">
    <property type="entry name" value="CYTOCHROME P450"/>
    <property type="match status" value="1"/>
</dbReference>
<keyword evidence="8" id="KW-0256">Endoplasmic reticulum</keyword>
<comment type="similarity">
    <text evidence="4 16">Belongs to the cytochrome P450 family.</text>
</comment>
<dbReference type="InParanoid" id="A0A674AEK3"/>
<dbReference type="InterPro" id="IPR036396">
    <property type="entry name" value="Cyt_P450_sf"/>
</dbReference>
<keyword evidence="6 15" id="KW-0349">Heme</keyword>
<reference evidence="18" key="3">
    <citation type="submission" date="2025-09" db="UniProtKB">
        <authorList>
            <consortium name="Ensembl"/>
        </authorList>
    </citation>
    <scope>IDENTIFICATION</scope>
</reference>
<dbReference type="SUPFAM" id="SSF48264">
    <property type="entry name" value="Cytochrome P450"/>
    <property type="match status" value="1"/>
</dbReference>
<name>A0A674AEK3_SALTR</name>
<dbReference type="Gene3D" id="1.10.630.10">
    <property type="entry name" value="Cytochrome P450"/>
    <property type="match status" value="1"/>
</dbReference>
<keyword evidence="11 15" id="KW-0408">Iron</keyword>
<dbReference type="GO" id="GO:0005789">
    <property type="term" value="C:endoplasmic reticulum membrane"/>
    <property type="evidence" value="ECO:0007669"/>
    <property type="project" value="UniProtKB-SubCell"/>
</dbReference>
<keyword evidence="17" id="KW-1133">Transmembrane helix</keyword>
<dbReference type="Ensembl" id="ENSSTUT00000060293.1">
    <property type="protein sequence ID" value="ENSSTUP00000057490.1"/>
    <property type="gene ID" value="ENSSTUG00000024536.1"/>
</dbReference>
<comment type="catalytic activity">
    <reaction evidence="14">
        <text>an organic molecule + reduced [NADPH--hemoprotein reductase] + O2 = an alcohol + oxidized [NADPH--hemoprotein reductase] + H2O + H(+)</text>
        <dbReference type="Rhea" id="RHEA:17149"/>
        <dbReference type="Rhea" id="RHEA-COMP:11964"/>
        <dbReference type="Rhea" id="RHEA-COMP:11965"/>
        <dbReference type="ChEBI" id="CHEBI:15377"/>
        <dbReference type="ChEBI" id="CHEBI:15378"/>
        <dbReference type="ChEBI" id="CHEBI:15379"/>
        <dbReference type="ChEBI" id="CHEBI:30879"/>
        <dbReference type="ChEBI" id="CHEBI:57618"/>
        <dbReference type="ChEBI" id="CHEBI:58210"/>
        <dbReference type="ChEBI" id="CHEBI:142491"/>
        <dbReference type="EC" id="1.14.14.1"/>
    </reaction>
</comment>
<organism evidence="18 19">
    <name type="scientific">Salmo trutta</name>
    <name type="common">Brown trout</name>
    <dbReference type="NCBI Taxonomy" id="8032"/>
    <lineage>
        <taxon>Eukaryota</taxon>
        <taxon>Metazoa</taxon>
        <taxon>Chordata</taxon>
        <taxon>Craniata</taxon>
        <taxon>Vertebrata</taxon>
        <taxon>Euteleostomi</taxon>
        <taxon>Actinopterygii</taxon>
        <taxon>Neopterygii</taxon>
        <taxon>Teleostei</taxon>
        <taxon>Protacanthopterygii</taxon>
        <taxon>Salmoniformes</taxon>
        <taxon>Salmonidae</taxon>
        <taxon>Salmoninae</taxon>
        <taxon>Salmo</taxon>
    </lineage>
</organism>
<dbReference type="InterPro" id="IPR001128">
    <property type="entry name" value="Cyt_P450"/>
</dbReference>
<dbReference type="Proteomes" id="UP000472277">
    <property type="component" value="Chromosome 1"/>
</dbReference>
<evidence type="ECO:0000256" key="9">
    <source>
        <dbReference type="ARBA" id="ARBA00022848"/>
    </source>
</evidence>
<dbReference type="GO" id="GO:0046222">
    <property type="term" value="P:aflatoxin metabolic process"/>
    <property type="evidence" value="ECO:0007669"/>
    <property type="project" value="UniProtKB-ARBA"/>
</dbReference>
<dbReference type="Pfam" id="PF00067">
    <property type="entry name" value="p450"/>
    <property type="match status" value="1"/>
</dbReference>
<reference evidence="18" key="1">
    <citation type="submission" date="2021-04" db="EMBL/GenBank/DDBJ databases">
        <authorList>
            <consortium name="Wellcome Sanger Institute Data Sharing"/>
        </authorList>
    </citation>
    <scope>NUCLEOTIDE SEQUENCE [LARGE SCALE GENOMIC DNA]</scope>
</reference>
<evidence type="ECO:0000256" key="12">
    <source>
        <dbReference type="ARBA" id="ARBA00023033"/>
    </source>
</evidence>
<reference evidence="18" key="2">
    <citation type="submission" date="2025-08" db="UniProtKB">
        <authorList>
            <consortium name="Ensembl"/>
        </authorList>
    </citation>
    <scope>IDENTIFICATION</scope>
</reference>
<dbReference type="PANTHER" id="PTHR24300">
    <property type="entry name" value="CYTOCHROME P450 508A4-RELATED"/>
    <property type="match status" value="1"/>
</dbReference>
<comment type="subcellular location">
    <subcellularLocation>
        <location evidence="3">Endoplasmic reticulum membrane</location>
        <topology evidence="3">Peripheral membrane protein</topology>
    </subcellularLocation>
    <subcellularLocation>
        <location evidence="2">Microsome membrane</location>
        <topology evidence="2">Peripheral membrane protein</topology>
    </subcellularLocation>
</comment>
<evidence type="ECO:0000256" key="5">
    <source>
        <dbReference type="ARBA" id="ARBA00012109"/>
    </source>
</evidence>
<evidence type="ECO:0000256" key="11">
    <source>
        <dbReference type="ARBA" id="ARBA00023004"/>
    </source>
</evidence>
<evidence type="ECO:0000256" key="6">
    <source>
        <dbReference type="ARBA" id="ARBA00022617"/>
    </source>
</evidence>
<evidence type="ECO:0000256" key="3">
    <source>
        <dbReference type="ARBA" id="ARBA00004406"/>
    </source>
</evidence>
<sequence length="530" mass="60589">MSVLELFSLSGMSVMFITLNLIILIFIINRNTNPKNFPPGPRGLPLLGNTLNLDLKKPYQTMMEMKDKFGPVFSIQMGLRKIVVLCGYEMVKEALVTQADQFAERPDIPLFKQITRGNANLQVHIKKQRNTLGIIFGHGDSWRTIRRFTLTVLRDLGMGKRNIEEKIIEESENLVKSFAAHNGDGFQTTIPLNAAASNIIVSLLMGHRMEYDDPIFIKLLEMNYESFRLASGPFIQLYNMYPVIHPLPGPHHKVLAYQDNLKAFFRKSFIQHRQILDKNDSRSYIDAFLKKQQEEKDNPSSHFHEWNLLCSVTNMFVAGTETTSSTLAWALVIMIKYPEIQSKVHEEIDEVISGSTPRIQHRQMMPFTDAVIHETQRFADILPMGLPHETTADISFKGFFIPKGTYIIPLLRSVHRDKAHWEKPDDFYPHHFLNVDGKFVKREAFMPFSAGRRVCVGETLARMELFLFYISLMQRFSFLPPIGMTADDVDISTCGGLGLAAPPIKGRAAWPRSGSFSRRIRIRLLTGREL</sequence>
<keyword evidence="12 16" id="KW-0503">Monooxygenase</keyword>
<evidence type="ECO:0000313" key="19">
    <source>
        <dbReference type="Proteomes" id="UP000472277"/>
    </source>
</evidence>
<feature type="transmembrane region" description="Helical" evidence="17">
    <location>
        <begin position="6"/>
        <end position="28"/>
    </location>
</feature>
<evidence type="ECO:0000256" key="17">
    <source>
        <dbReference type="SAM" id="Phobius"/>
    </source>
</evidence>
<evidence type="ECO:0000256" key="16">
    <source>
        <dbReference type="RuleBase" id="RU000461"/>
    </source>
</evidence>
<dbReference type="GO" id="GO:0016712">
    <property type="term" value="F:oxidoreductase activity, acting on paired donors, with incorporation or reduction of molecular oxygen, reduced flavin or flavoprotein as one donor, and incorporation of one atom of oxygen"/>
    <property type="evidence" value="ECO:0007669"/>
    <property type="project" value="UniProtKB-EC"/>
</dbReference>
<accession>A0A674AEK3</accession>
<evidence type="ECO:0000256" key="1">
    <source>
        <dbReference type="ARBA" id="ARBA00001971"/>
    </source>
</evidence>
<protein>
    <recommendedName>
        <fullName evidence="5">unspecific monooxygenase</fullName>
        <ecNumber evidence="5">1.14.14.1</ecNumber>
    </recommendedName>
</protein>
<dbReference type="PRINTS" id="PR00463">
    <property type="entry name" value="EP450I"/>
</dbReference>
<evidence type="ECO:0000313" key="18">
    <source>
        <dbReference type="Ensembl" id="ENSSTUP00000057490.1"/>
    </source>
</evidence>
<dbReference type="GO" id="GO:0020037">
    <property type="term" value="F:heme binding"/>
    <property type="evidence" value="ECO:0007669"/>
    <property type="project" value="InterPro"/>
</dbReference>
<dbReference type="InterPro" id="IPR002401">
    <property type="entry name" value="Cyt_P450_E_grp-I"/>
</dbReference>
<dbReference type="GO" id="GO:0006805">
    <property type="term" value="P:xenobiotic metabolic process"/>
    <property type="evidence" value="ECO:0007669"/>
    <property type="project" value="TreeGrafter"/>
</dbReference>
<dbReference type="GO" id="GO:0005506">
    <property type="term" value="F:iron ion binding"/>
    <property type="evidence" value="ECO:0007669"/>
    <property type="project" value="InterPro"/>
</dbReference>
<evidence type="ECO:0000256" key="2">
    <source>
        <dbReference type="ARBA" id="ARBA00004174"/>
    </source>
</evidence>
<dbReference type="InterPro" id="IPR008069">
    <property type="entry name" value="Cyt_P450_E_grp-I_CYP2D-like"/>
</dbReference>
<keyword evidence="13 17" id="KW-0472">Membrane</keyword>
<dbReference type="GO" id="GO:0006082">
    <property type="term" value="P:organic acid metabolic process"/>
    <property type="evidence" value="ECO:0007669"/>
    <property type="project" value="TreeGrafter"/>
</dbReference>